<dbReference type="Gene3D" id="1.10.3210.10">
    <property type="entry name" value="Hypothetical protein af1432"/>
    <property type="match status" value="1"/>
</dbReference>
<dbReference type="InterPro" id="IPR026875">
    <property type="entry name" value="PHydrolase_assoc_dom"/>
</dbReference>
<dbReference type="EMBL" id="UGPN01000002">
    <property type="protein sequence ID" value="STY60820.1"/>
    <property type="molecule type" value="Genomic_DNA"/>
</dbReference>
<proteinExistence type="predicted"/>
<accession>A0A378MX79</accession>
<dbReference type="AlphaFoldDB" id="A0A378MX79"/>
<sequence>MELFDILSSDPMRLLPNNVRERWKNAEESKRARVICDYLAGMSDGQAF</sequence>
<name>A0A378MX79_MANHA</name>
<evidence type="ECO:0000256" key="1">
    <source>
        <dbReference type="ARBA" id="ARBA00022801"/>
    </source>
</evidence>
<protein>
    <submittedName>
        <fullName evidence="3">Deoxyguanosinetriphosphate triphosphohydrolase-like protein</fullName>
    </submittedName>
</protein>
<gene>
    <name evidence="3" type="ORF">NCTC10638_02026</name>
</gene>
<dbReference type="Proteomes" id="UP000254802">
    <property type="component" value="Unassembled WGS sequence"/>
</dbReference>
<dbReference type="GO" id="GO:0016787">
    <property type="term" value="F:hydrolase activity"/>
    <property type="evidence" value="ECO:0007669"/>
    <property type="project" value="UniProtKB-KW"/>
</dbReference>
<evidence type="ECO:0000259" key="2">
    <source>
        <dbReference type="Pfam" id="PF13286"/>
    </source>
</evidence>
<dbReference type="Pfam" id="PF13286">
    <property type="entry name" value="HD_assoc"/>
    <property type="match status" value="1"/>
</dbReference>
<reference evidence="3 4" key="1">
    <citation type="submission" date="2018-06" db="EMBL/GenBank/DDBJ databases">
        <authorList>
            <consortium name="Pathogen Informatics"/>
            <person name="Doyle S."/>
        </authorList>
    </citation>
    <scope>NUCLEOTIDE SEQUENCE [LARGE SCALE GENOMIC DNA]</scope>
    <source>
        <strain evidence="3 4">NCTC10638</strain>
    </source>
</reference>
<organism evidence="3 4">
    <name type="scientific">Mannheimia haemolytica</name>
    <name type="common">Pasteurella haemolytica</name>
    <dbReference type="NCBI Taxonomy" id="75985"/>
    <lineage>
        <taxon>Bacteria</taxon>
        <taxon>Pseudomonadati</taxon>
        <taxon>Pseudomonadota</taxon>
        <taxon>Gammaproteobacteria</taxon>
        <taxon>Pasteurellales</taxon>
        <taxon>Pasteurellaceae</taxon>
        <taxon>Mannheimia</taxon>
    </lineage>
</organism>
<evidence type="ECO:0000313" key="4">
    <source>
        <dbReference type="Proteomes" id="UP000254802"/>
    </source>
</evidence>
<evidence type="ECO:0000313" key="3">
    <source>
        <dbReference type="EMBL" id="STY60820.1"/>
    </source>
</evidence>
<feature type="domain" description="Phosphohydrolase-associated" evidence="2">
    <location>
        <begin position="2"/>
        <end position="47"/>
    </location>
</feature>
<keyword evidence="1 3" id="KW-0378">Hydrolase</keyword>